<accession>A0A2M9BCN0</accession>
<dbReference type="Proteomes" id="UP000230161">
    <property type="component" value="Unassembled WGS sequence"/>
</dbReference>
<keyword evidence="2" id="KW-1185">Reference proteome</keyword>
<evidence type="ECO:0000313" key="1">
    <source>
        <dbReference type="EMBL" id="PJJ55693.1"/>
    </source>
</evidence>
<proteinExistence type="predicted"/>
<reference evidence="1 2" key="1">
    <citation type="submission" date="2017-11" db="EMBL/GenBank/DDBJ databases">
        <title>Genomic Encyclopedia of Archaeal and Bacterial Type Strains, Phase II (KMG-II): From Individual Species to Whole Genera.</title>
        <authorList>
            <person name="Goeker M."/>
        </authorList>
    </citation>
    <scope>NUCLEOTIDE SEQUENCE [LARGE SCALE GENOMIC DNA]</scope>
    <source>
        <strain evidence="1 2">DSM 25625</strain>
    </source>
</reference>
<name>A0A2M9BCN0_9MICO</name>
<dbReference type="EMBL" id="PGFB01000005">
    <property type="protein sequence ID" value="PJJ55693.1"/>
    <property type="molecule type" value="Genomic_DNA"/>
</dbReference>
<dbReference type="AlphaFoldDB" id="A0A2M9BCN0"/>
<protein>
    <submittedName>
        <fullName evidence="1">Uncharacterized protein YdeI (YjbR/CyaY-like superfamily)</fullName>
    </submittedName>
</protein>
<dbReference type="RefSeq" id="WP_245861760.1">
    <property type="nucleotide sequence ID" value="NZ_PGFB01000005.1"/>
</dbReference>
<gene>
    <name evidence="1" type="ORF">CLV54_3044</name>
</gene>
<dbReference type="Pfam" id="PF13376">
    <property type="entry name" value="OmdA"/>
    <property type="match status" value="1"/>
</dbReference>
<sequence length="169" mass="18734">MWVTLAKKGTRTPTSLTYAEALDEALCSGWIDGRKNAIDETTYRQHFTPRRARSLWSQRNVDHVTRLIEAGRMRDRGNREIERARSDGRWDRAYPGAATIEVPDDLLAALRATPTAESSFAALSSSACYPILLDVATAGTETVRAARIARHVARLATAKPPNSDQGRRV</sequence>
<evidence type="ECO:0000313" key="2">
    <source>
        <dbReference type="Proteomes" id="UP000230161"/>
    </source>
</evidence>
<comment type="caution">
    <text evidence="1">The sequence shown here is derived from an EMBL/GenBank/DDBJ whole genome shotgun (WGS) entry which is preliminary data.</text>
</comment>
<organism evidence="1 2">
    <name type="scientific">Compostimonas suwonensis</name>
    <dbReference type="NCBI Taxonomy" id="1048394"/>
    <lineage>
        <taxon>Bacteria</taxon>
        <taxon>Bacillati</taxon>
        <taxon>Actinomycetota</taxon>
        <taxon>Actinomycetes</taxon>
        <taxon>Micrococcales</taxon>
        <taxon>Microbacteriaceae</taxon>
        <taxon>Compostimonas</taxon>
    </lineage>
</organism>